<evidence type="ECO:0000313" key="2">
    <source>
        <dbReference type="EMBL" id="KKN41652.1"/>
    </source>
</evidence>
<dbReference type="EMBL" id="LAZR01001635">
    <property type="protein sequence ID" value="KKN41652.1"/>
    <property type="molecule type" value="Genomic_DNA"/>
</dbReference>
<organism evidence="2">
    <name type="scientific">marine sediment metagenome</name>
    <dbReference type="NCBI Taxonomy" id="412755"/>
    <lineage>
        <taxon>unclassified sequences</taxon>
        <taxon>metagenomes</taxon>
        <taxon>ecological metagenomes</taxon>
    </lineage>
</organism>
<gene>
    <name evidence="2" type="ORF">LCGC14_0721270</name>
</gene>
<keyword evidence="1" id="KW-1133">Transmembrane helix</keyword>
<accession>A0A0F9QXD5</accession>
<comment type="caution">
    <text evidence="2">The sequence shown here is derived from an EMBL/GenBank/DDBJ whole genome shotgun (WGS) entry which is preliminary data.</text>
</comment>
<sequence>MNKLTVTFTFLFFVGALLSGIMEGGGGIVTTRLTADLSSTAVTMTVNNTSGFLDSGYVVLQNERVRYTGTTPTTLTGLTRGYDNTVAAVHNAPGKVYSPSSSIINYALGFDIATTGTTVGAISMPIFFWRFITTSIPRLVMWDFNYLKEGEMQYIRWLLMVISTGFVLTASLKIASAMGGVARAILVR</sequence>
<proteinExistence type="predicted"/>
<keyword evidence="1" id="KW-0812">Transmembrane</keyword>
<keyword evidence="1" id="KW-0472">Membrane</keyword>
<evidence type="ECO:0000256" key="1">
    <source>
        <dbReference type="SAM" id="Phobius"/>
    </source>
</evidence>
<name>A0A0F9QXD5_9ZZZZ</name>
<dbReference type="AlphaFoldDB" id="A0A0F9QXD5"/>
<feature type="transmembrane region" description="Helical" evidence="1">
    <location>
        <begin position="157"/>
        <end position="186"/>
    </location>
</feature>
<feature type="transmembrane region" description="Helical" evidence="1">
    <location>
        <begin position="103"/>
        <end position="129"/>
    </location>
</feature>
<protein>
    <submittedName>
        <fullName evidence="2">Uncharacterized protein</fullName>
    </submittedName>
</protein>
<reference evidence="2" key="1">
    <citation type="journal article" date="2015" name="Nature">
        <title>Complex archaea that bridge the gap between prokaryotes and eukaryotes.</title>
        <authorList>
            <person name="Spang A."/>
            <person name="Saw J.H."/>
            <person name="Jorgensen S.L."/>
            <person name="Zaremba-Niedzwiedzka K."/>
            <person name="Martijn J."/>
            <person name="Lind A.E."/>
            <person name="van Eijk R."/>
            <person name="Schleper C."/>
            <person name="Guy L."/>
            <person name="Ettema T.J."/>
        </authorList>
    </citation>
    <scope>NUCLEOTIDE SEQUENCE</scope>
</reference>